<reference evidence="1 2" key="1">
    <citation type="submission" date="2018-02" db="EMBL/GenBank/DDBJ databases">
        <title>Draft genome sequences of four Legionella pneumophila clinical strains isolated in Ontario.</title>
        <authorList>
            <person name="Fortuna A."/>
            <person name="Ramnarine R."/>
            <person name="Li A."/>
            <person name="Frantz C."/>
            <person name="Mallo G."/>
        </authorList>
    </citation>
    <scope>NUCLEOTIDE SEQUENCE [LARGE SCALE GENOMIC DNA]</scope>
    <source>
        <strain evidence="1 2">LG61</strain>
    </source>
</reference>
<dbReference type="EMBL" id="PQWY01000016">
    <property type="protein sequence ID" value="PPK29709.1"/>
    <property type="molecule type" value="Genomic_DNA"/>
</dbReference>
<dbReference type="OrthoDB" id="5646331at2"/>
<gene>
    <name evidence="1" type="ORF">C3928_11575</name>
</gene>
<accession>A0A2S6EWZ3</accession>
<evidence type="ECO:0000313" key="1">
    <source>
        <dbReference type="EMBL" id="PPK29709.1"/>
    </source>
</evidence>
<comment type="caution">
    <text evidence="1">The sequence shown here is derived from an EMBL/GenBank/DDBJ whole genome shotgun (WGS) entry which is preliminary data.</text>
</comment>
<dbReference type="RefSeq" id="WP_027227310.1">
    <property type="nucleotide sequence ID" value="NZ_CP017601.1"/>
</dbReference>
<proteinExistence type="predicted"/>
<dbReference type="Pfam" id="PF18688">
    <property type="entry name" value="DUF5638"/>
    <property type="match status" value="1"/>
</dbReference>
<dbReference type="InterPro" id="IPR040737">
    <property type="entry name" value="DUF5638"/>
</dbReference>
<name>A0A2S6EWZ3_LEGPN</name>
<dbReference type="Proteomes" id="UP000239239">
    <property type="component" value="Unassembled WGS sequence"/>
</dbReference>
<evidence type="ECO:0000313" key="2">
    <source>
        <dbReference type="Proteomes" id="UP000239239"/>
    </source>
</evidence>
<protein>
    <submittedName>
        <fullName evidence="1">Uncharacterized protein</fullName>
    </submittedName>
</protein>
<organism evidence="1 2">
    <name type="scientific">Legionella pneumophila</name>
    <dbReference type="NCBI Taxonomy" id="446"/>
    <lineage>
        <taxon>Bacteria</taxon>
        <taxon>Pseudomonadati</taxon>
        <taxon>Pseudomonadota</taxon>
        <taxon>Gammaproteobacteria</taxon>
        <taxon>Legionellales</taxon>
        <taxon>Legionellaceae</taxon>
        <taxon>Legionella</taxon>
    </lineage>
</organism>
<dbReference type="AlphaFoldDB" id="A0A2S6EWZ3"/>
<sequence>MPSYNNARLLEKRLQNCDTQLNQLFNGQELPIKFLQQLNQIKYFYNSAFNKTDNEDDGLEIVEEYENFISLASQVKSGQINADKAFETIKDNTESKQTDVIIANFFKVCELMFWATAAFFSYVACVSVGIPLTFCEPLLGVAVSLSTFLMAVSTASKFLDCFDEFQSLDKINEHDQNQKDTVRFFSKTANSTSSVCNKEVEVEESSQRLYPNLQTI</sequence>